<keyword evidence="4" id="KW-1185">Reference proteome</keyword>
<evidence type="ECO:0000256" key="1">
    <source>
        <dbReference type="SAM" id="MobiDB-lite"/>
    </source>
</evidence>
<sequence length="220" mass="22401">MRTTDTISTRLRRGASAAAVAVVLIGGMAACAPEPTDPAPSGTSAAPSPSATPSAPGTATPTPTPTASADEIALPASCDALYSSAMRAQLEANVAPLNDPGVTMPSTQNAEALQLLESGVPTLRCTWGTPSERGIATNVSIVDPAAAADLAGALANSGFACSDAQGGTVCRLNETLIDYDDNIVEKGESHFFRGNGWVTTVWLDYGPEGYTEDIASMVWG</sequence>
<dbReference type="EMBL" id="JACSQP010000003">
    <property type="protein sequence ID" value="MBD7957047.1"/>
    <property type="molecule type" value="Genomic_DNA"/>
</dbReference>
<proteinExistence type="predicted"/>
<feature type="region of interest" description="Disordered" evidence="1">
    <location>
        <begin position="34"/>
        <end position="69"/>
    </location>
</feature>
<feature type="chain" id="PRO_5047013389" evidence="2">
    <location>
        <begin position="33"/>
        <end position="220"/>
    </location>
</feature>
<name>A0ABR8S0P5_9MICO</name>
<feature type="compositionally biased region" description="Low complexity" evidence="1">
    <location>
        <begin position="39"/>
        <end position="69"/>
    </location>
</feature>
<keyword evidence="2" id="KW-0732">Signal</keyword>
<evidence type="ECO:0000313" key="3">
    <source>
        <dbReference type="EMBL" id="MBD7957047.1"/>
    </source>
</evidence>
<dbReference type="RefSeq" id="WP_191718116.1">
    <property type="nucleotide sequence ID" value="NZ_JACSQP010000003.1"/>
</dbReference>
<protein>
    <submittedName>
        <fullName evidence="3">Uncharacterized protein</fullName>
    </submittedName>
</protein>
<gene>
    <name evidence="3" type="ORF">H9651_05320</name>
</gene>
<evidence type="ECO:0000256" key="2">
    <source>
        <dbReference type="SAM" id="SignalP"/>
    </source>
</evidence>
<comment type="caution">
    <text evidence="3">The sequence shown here is derived from an EMBL/GenBank/DDBJ whole genome shotgun (WGS) entry which is preliminary data.</text>
</comment>
<organism evidence="3 4">
    <name type="scientific">Microbacterium pullorum</name>
    <dbReference type="NCBI Taxonomy" id="2762236"/>
    <lineage>
        <taxon>Bacteria</taxon>
        <taxon>Bacillati</taxon>
        <taxon>Actinomycetota</taxon>
        <taxon>Actinomycetes</taxon>
        <taxon>Micrococcales</taxon>
        <taxon>Microbacteriaceae</taxon>
        <taxon>Microbacterium</taxon>
    </lineage>
</organism>
<dbReference type="PROSITE" id="PS51257">
    <property type="entry name" value="PROKAR_LIPOPROTEIN"/>
    <property type="match status" value="1"/>
</dbReference>
<dbReference type="Proteomes" id="UP000648352">
    <property type="component" value="Unassembled WGS sequence"/>
</dbReference>
<feature type="signal peptide" evidence="2">
    <location>
        <begin position="1"/>
        <end position="32"/>
    </location>
</feature>
<reference evidence="3 4" key="1">
    <citation type="submission" date="2020-08" db="EMBL/GenBank/DDBJ databases">
        <title>A Genomic Blueprint of the Chicken Gut Microbiome.</title>
        <authorList>
            <person name="Gilroy R."/>
            <person name="Ravi A."/>
            <person name="Getino M."/>
            <person name="Pursley I."/>
            <person name="Horton D.L."/>
            <person name="Alikhan N.-F."/>
            <person name="Baker D."/>
            <person name="Gharbi K."/>
            <person name="Hall N."/>
            <person name="Watson M."/>
            <person name="Adriaenssens E.M."/>
            <person name="Foster-Nyarko E."/>
            <person name="Jarju S."/>
            <person name="Secka A."/>
            <person name="Antonio M."/>
            <person name="Oren A."/>
            <person name="Chaudhuri R."/>
            <person name="La Ragione R.M."/>
            <person name="Hildebrand F."/>
            <person name="Pallen M.J."/>
        </authorList>
    </citation>
    <scope>NUCLEOTIDE SEQUENCE [LARGE SCALE GENOMIC DNA]</scope>
    <source>
        <strain evidence="3 4">Sa4CUA7</strain>
    </source>
</reference>
<evidence type="ECO:0000313" key="4">
    <source>
        <dbReference type="Proteomes" id="UP000648352"/>
    </source>
</evidence>
<accession>A0ABR8S0P5</accession>